<keyword evidence="11" id="KW-1185">Reference proteome</keyword>
<dbReference type="Pfam" id="PF02775">
    <property type="entry name" value="TPP_enzyme_C"/>
    <property type="match status" value="1"/>
</dbReference>
<evidence type="ECO:0000256" key="1">
    <source>
        <dbReference type="ARBA" id="ARBA00022448"/>
    </source>
</evidence>
<dbReference type="GO" id="GO:0030976">
    <property type="term" value="F:thiamine pyrophosphate binding"/>
    <property type="evidence" value="ECO:0007669"/>
    <property type="project" value="InterPro"/>
</dbReference>
<dbReference type="Proteomes" id="UP000018208">
    <property type="component" value="Unassembled WGS sequence"/>
</dbReference>
<proteinExistence type="predicted"/>
<dbReference type="Gene3D" id="3.30.70.20">
    <property type="match status" value="1"/>
</dbReference>
<evidence type="ECO:0000313" key="9">
    <source>
        <dbReference type="EMBL" id="EST48995.1"/>
    </source>
</evidence>
<keyword evidence="8" id="KW-0670">Pyruvate</keyword>
<gene>
    <name evidence="8" type="ORF">SS50377_10765</name>
    <name evidence="10" type="ORF">SS50377_22675</name>
</gene>
<keyword evidence="2" id="KW-0479">Metal-binding</keyword>
<keyword evidence="2" id="KW-0004">4Fe-4S</keyword>
<geneLocation type="hydrogenosome" evidence="8"/>
<dbReference type="PANTHER" id="PTHR32154:SF0">
    <property type="entry name" value="PYRUVATE-FLAVODOXIN OXIDOREDUCTASE-RELATED"/>
    <property type="match status" value="1"/>
</dbReference>
<sequence>MITANTVTSQIASKLAQTLFVYPITPSTAATKTASILAPEKTFQTSSELASIAGVHGAGHYKLPSATFTASQGLLLMLPSILKMTGERVPGVIHVAARSLATHSLSIQGDHQDIAQLQNSGAIIISSKDAKSCEIDALASYLISAKLQQPVIHFYDGFITSDELVNLKSSKIDFEGIYAHFLTKFNISGKLESKNVGMIAGSNIHFQMTEAQTFEARDYQNEIQKVYDFLEDKIGVKLGFFEGCEKTNKNKIEHLVVSTGSSVDSVKFAVKQHPDVDYLDIKLFRPFQHQKLAKILQQYRNLKTVTILDRYREITSPDTEILYLDMLKTKEIHPSNYKILAGVYGLSGKDFSYKDVDLIIQNAKTSTLKNFTVGINDDLNFTSLNQYFQADTKKYSNPGLALNVFSIASEGLISAVQTFSQSLSDDFPFIAQRAHYDAKKAGGNNRTEVRFGSEYIPTGFEGVVAVSNLTLFDRNSQEIDQKIQEDGFVIVNGPQDLVKNAFKSTKNCKVYCVDMQDLDFKVKSNFHFLFSIALCMEKEGKLTFNQTNQIKQNLKLQLTNISSKKHIKNIDQQLQFFDKLTQKISYFDYQKPTVQPQNLQQFQPQNYKISDETPTSYFKNMRNGFKHATNRENKLNFATAIPIWDDKKCIQCGKCVAACPHACIEGYLLTETEFMNFEKLAKTKISRQKIGQYYYIIQSAPRDCTGCTICEQVCPTKALDMKRNVAETNLHESTLFEFVNNIQQKTEYKERVPKTKTFTEKSLQFIESNLKYHSACAGCGETGYINLLAKINDKLPGLKMGIIQGTGCPLAYLGDVNDQPFKQQIFWNNSLFEDTAEVAIGLAAATRIRGEKTPIWSIQGDGSAYDIDFAGIDALARSSENVNCLVLDTHGYSNTGGQKSASSPPQAKMELGHNLVQKNLVLMMMHYKNAFLATISNNDVVRSARVLRAAQEFPGPSLVIAYAPCISHGVSGFNSVKQEKLAVESGLFPLVQFDPRKQRGERLVLESTKKISIADMGERRFDGADFEALDGLLRENEEDIRGLCKVM</sequence>
<dbReference type="Pfam" id="PF12838">
    <property type="entry name" value="Fer4_7"/>
    <property type="match status" value="1"/>
</dbReference>
<evidence type="ECO:0000256" key="5">
    <source>
        <dbReference type="ARBA" id="ARBA00023004"/>
    </source>
</evidence>
<dbReference type="CDD" id="cd07034">
    <property type="entry name" value="TPP_PYR_PFOR_IOR-alpha_like"/>
    <property type="match status" value="1"/>
</dbReference>
<dbReference type="InterPro" id="IPR017900">
    <property type="entry name" value="4Fe4S_Fe_S_CS"/>
</dbReference>
<dbReference type="Pfam" id="PF01855">
    <property type="entry name" value="POR_N"/>
    <property type="match status" value="1"/>
</dbReference>
<dbReference type="Gene3D" id="3.40.50.970">
    <property type="match status" value="3"/>
</dbReference>
<evidence type="ECO:0000313" key="8">
    <source>
        <dbReference type="EMBL" id="AFV80067.1"/>
    </source>
</evidence>
<dbReference type="SUPFAM" id="SSF52518">
    <property type="entry name" value="Thiamin diphosphate-binding fold (THDP-binding)"/>
    <property type="match status" value="2"/>
</dbReference>
<accession>K7R1I2</accession>
<protein>
    <submittedName>
        <fullName evidence="8">Pyruvate-flavodoxin oxidoreductase 5</fullName>
    </submittedName>
</protein>
<feature type="domain" description="4Fe-4S ferredoxin-type" evidence="7">
    <location>
        <begin position="640"/>
        <end position="665"/>
    </location>
</feature>
<evidence type="ECO:0000256" key="2">
    <source>
        <dbReference type="ARBA" id="ARBA00022485"/>
    </source>
</evidence>
<evidence type="ECO:0000313" key="11">
    <source>
        <dbReference type="Proteomes" id="UP000018208"/>
    </source>
</evidence>
<feature type="domain" description="4Fe-4S ferredoxin-type" evidence="7">
    <location>
        <begin position="693"/>
        <end position="724"/>
    </location>
</feature>
<dbReference type="Gene3D" id="3.40.50.920">
    <property type="match status" value="1"/>
</dbReference>
<dbReference type="PROSITE" id="PS00198">
    <property type="entry name" value="4FE4S_FER_1"/>
    <property type="match status" value="1"/>
</dbReference>
<reference evidence="8" key="1">
    <citation type="journal article" date="2013" name="Nat. Commun.">
        <title>Hydrogenosomes in the diplomonad Spironucleus salmonicida.</title>
        <authorList>
            <person name="Jerlstrom-Hultqvist J."/>
            <person name="Einarsson E."/>
            <person name="Xu F."/>
            <person name="Hjort K."/>
            <person name="Ek B."/>
            <person name="Steinhauf D."/>
            <person name="Hultenby K."/>
            <person name="Bergquist J."/>
            <person name="Andersson J.O."/>
            <person name="Svard S.G."/>
        </authorList>
    </citation>
    <scope>NUCLEOTIDE SEQUENCE</scope>
    <source>
        <strain evidence="8">ATCC 50377</strain>
    </source>
</reference>
<dbReference type="PROSITE" id="PS51379">
    <property type="entry name" value="4FE4S_FER_2"/>
    <property type="match status" value="2"/>
</dbReference>
<keyword evidence="6" id="KW-0411">Iron-sulfur</keyword>
<dbReference type="GO" id="GO:0051539">
    <property type="term" value="F:4 iron, 4 sulfur cluster binding"/>
    <property type="evidence" value="ECO:0007669"/>
    <property type="project" value="UniProtKB-KW"/>
</dbReference>
<keyword evidence="8" id="KW-0377">Hydrogenosome</keyword>
<dbReference type="GO" id="GO:0006979">
    <property type="term" value="P:response to oxidative stress"/>
    <property type="evidence" value="ECO:0007669"/>
    <property type="project" value="TreeGrafter"/>
</dbReference>
<dbReference type="SUPFAM" id="SSF54862">
    <property type="entry name" value="4Fe-4S ferredoxins"/>
    <property type="match status" value="1"/>
</dbReference>
<dbReference type="InterPro" id="IPR011766">
    <property type="entry name" value="TPP_enzyme_TPP-bd"/>
</dbReference>
<dbReference type="SUPFAM" id="SSF53323">
    <property type="entry name" value="Pyruvate-ferredoxin oxidoreductase, PFOR, domain III"/>
    <property type="match status" value="1"/>
</dbReference>
<dbReference type="InterPro" id="IPR029061">
    <property type="entry name" value="THDP-binding"/>
</dbReference>
<name>K7R1I2_9EUKA</name>
<dbReference type="OrthoDB" id="1688044at2759"/>
<dbReference type="InterPro" id="IPR002880">
    <property type="entry name" value="Pyrv_Fd/Flavodoxin_OxRdtase_N"/>
</dbReference>
<dbReference type="EMBL" id="AUWU02000003">
    <property type="protein sequence ID" value="KAH0575054.1"/>
    <property type="molecule type" value="Genomic_DNA"/>
</dbReference>
<dbReference type="InterPro" id="IPR017896">
    <property type="entry name" value="4Fe4S_Fe-S-bd"/>
</dbReference>
<keyword evidence="3" id="KW-0249">Electron transport</keyword>
<dbReference type="VEuPathDB" id="GiardiaDB:SS50377_22675"/>
<keyword evidence="1" id="KW-0813">Transport</keyword>
<evidence type="ECO:0000259" key="7">
    <source>
        <dbReference type="PROSITE" id="PS51379"/>
    </source>
</evidence>
<dbReference type="InterPro" id="IPR050722">
    <property type="entry name" value="Pyruvate:ferred/Flavod_OxRd"/>
</dbReference>
<dbReference type="Gene3D" id="3.40.920.10">
    <property type="entry name" value="Pyruvate-ferredoxin oxidoreductase, PFOR, domain III"/>
    <property type="match status" value="1"/>
</dbReference>
<reference evidence="9 10" key="2">
    <citation type="journal article" date="2014" name="PLoS Genet.">
        <title>The Genome of Spironucleus salmonicida Highlights a Fish Pathogen Adapted to Fluctuating Environments.</title>
        <authorList>
            <person name="Xu F."/>
            <person name="Jerlstrom-Hultqvist J."/>
            <person name="Einarsson E."/>
            <person name="Astvaldsson A."/>
            <person name="Svard S.G."/>
            <person name="Andersson J.O."/>
        </authorList>
    </citation>
    <scope>NUCLEOTIDE SEQUENCE</scope>
    <source>
        <strain evidence="10">ATCC 50377</strain>
    </source>
</reference>
<dbReference type="EMBL" id="KI545969">
    <property type="protein sequence ID" value="EST48995.1"/>
    <property type="molecule type" value="Genomic_DNA"/>
</dbReference>
<evidence type="ECO:0000256" key="4">
    <source>
        <dbReference type="ARBA" id="ARBA00023002"/>
    </source>
</evidence>
<keyword evidence="5" id="KW-0408">Iron</keyword>
<dbReference type="EMBL" id="JX549092">
    <property type="protein sequence ID" value="AFV80067.1"/>
    <property type="molecule type" value="Genomic_DNA"/>
</dbReference>
<evidence type="ECO:0000313" key="10">
    <source>
        <dbReference type="EMBL" id="KAH0575054.1"/>
    </source>
</evidence>
<dbReference type="SUPFAM" id="SSF52922">
    <property type="entry name" value="TK C-terminal domain-like"/>
    <property type="match status" value="1"/>
</dbReference>
<keyword evidence="4" id="KW-0560">Oxidoreductase</keyword>
<dbReference type="PANTHER" id="PTHR32154">
    <property type="entry name" value="PYRUVATE-FLAVODOXIN OXIDOREDUCTASE-RELATED"/>
    <property type="match status" value="1"/>
</dbReference>
<evidence type="ECO:0000256" key="6">
    <source>
        <dbReference type="ARBA" id="ARBA00023014"/>
    </source>
</evidence>
<organism evidence="8">
    <name type="scientific">Spironucleus salmonicida</name>
    <dbReference type="NCBI Taxonomy" id="348837"/>
    <lineage>
        <taxon>Eukaryota</taxon>
        <taxon>Metamonada</taxon>
        <taxon>Diplomonadida</taxon>
        <taxon>Hexamitidae</taxon>
        <taxon>Hexamitinae</taxon>
        <taxon>Spironucleus</taxon>
    </lineage>
</organism>
<dbReference type="InterPro" id="IPR002869">
    <property type="entry name" value="Pyrv_flavodox_OxRed_cen"/>
</dbReference>
<dbReference type="GO" id="GO:0016491">
    <property type="term" value="F:oxidoreductase activity"/>
    <property type="evidence" value="ECO:0007669"/>
    <property type="project" value="UniProtKB-KW"/>
</dbReference>
<evidence type="ECO:0000256" key="3">
    <source>
        <dbReference type="ARBA" id="ARBA00022982"/>
    </source>
</evidence>
<dbReference type="AlphaFoldDB" id="K7R1I2"/>
<dbReference type="InterPro" id="IPR009014">
    <property type="entry name" value="Transketo_C/PFOR_II"/>
</dbReference>
<reference evidence="10" key="3">
    <citation type="submission" date="2020-12" db="EMBL/GenBank/DDBJ databases">
        <title>New Spironucleus salmonicida genome in near-complete chromosomes.</title>
        <authorList>
            <person name="Xu F."/>
            <person name="Kurt Z."/>
            <person name="Jimenez-Gonzalez A."/>
            <person name="Astvaldsson A."/>
            <person name="Andersson J.O."/>
            <person name="Svard S.G."/>
        </authorList>
    </citation>
    <scope>NUCLEOTIDE SEQUENCE</scope>
    <source>
        <strain evidence="10">ATCC 50377</strain>
    </source>
</reference>